<reference evidence="3" key="1">
    <citation type="journal article" date="2020" name="mSystems">
        <title>Genome- and Community-Level Interaction Insights into Carbon Utilization and Element Cycling Functions of Hydrothermarchaeota in Hydrothermal Sediment.</title>
        <authorList>
            <person name="Zhou Z."/>
            <person name="Liu Y."/>
            <person name="Xu W."/>
            <person name="Pan J."/>
            <person name="Luo Z.H."/>
            <person name="Li M."/>
        </authorList>
    </citation>
    <scope>NUCLEOTIDE SEQUENCE [LARGE SCALE GENOMIC DNA]</scope>
    <source>
        <strain evidence="3">SpSt-418</strain>
    </source>
</reference>
<evidence type="ECO:0000256" key="1">
    <source>
        <dbReference type="SAM" id="MobiDB-lite"/>
    </source>
</evidence>
<dbReference type="EMBL" id="DSRU01000146">
    <property type="protein sequence ID" value="HFM98098.1"/>
    <property type="molecule type" value="Genomic_DNA"/>
</dbReference>
<evidence type="ECO:0000259" key="2">
    <source>
        <dbReference type="Pfam" id="PF16747"/>
    </source>
</evidence>
<dbReference type="Pfam" id="PF16747">
    <property type="entry name" value="Adhesin_E"/>
    <property type="match status" value="1"/>
</dbReference>
<accession>A0A7C3PFZ3</accession>
<feature type="region of interest" description="Disordered" evidence="1">
    <location>
        <begin position="141"/>
        <end position="161"/>
    </location>
</feature>
<evidence type="ECO:0000313" key="3">
    <source>
        <dbReference type="EMBL" id="HFM98098.1"/>
    </source>
</evidence>
<name>A0A7C3PFZ3_9CYAN</name>
<comment type="caution">
    <text evidence="3">The sequence shown here is derived from an EMBL/GenBank/DDBJ whole genome shotgun (WGS) entry which is preliminary data.</text>
</comment>
<proteinExistence type="predicted"/>
<organism evidence="3">
    <name type="scientific">Oscillatoriales cyanobacterium SpSt-418</name>
    <dbReference type="NCBI Taxonomy" id="2282169"/>
    <lineage>
        <taxon>Bacteria</taxon>
        <taxon>Bacillati</taxon>
        <taxon>Cyanobacteriota</taxon>
        <taxon>Cyanophyceae</taxon>
        <taxon>Oscillatoriophycideae</taxon>
        <taxon>Oscillatoriales</taxon>
    </lineage>
</organism>
<dbReference type="InterPro" id="IPR031939">
    <property type="entry name" value="Adhesin_E-like"/>
</dbReference>
<feature type="domain" description="Surface-adhesin protein E-like" evidence="2">
    <location>
        <begin position="31"/>
        <end position="109"/>
    </location>
</feature>
<protein>
    <recommendedName>
        <fullName evidence="2">Surface-adhesin protein E-like domain-containing protein</fullName>
    </recommendedName>
</protein>
<gene>
    <name evidence="3" type="ORF">ENR64_10155</name>
</gene>
<sequence>MSSLLRVTAIGIASVVGTLAVPAIAQIPNTWVRINTDEYDNIAYVDRASIQGSTQFRYFWTYVTAGAPYPDEVSQKQVYATSAYVSTDCKTKRYRLRKIRYYDQQSKVIREDDLGESGPDGFATFHPAAIATVNYVCSRGLEQPKPQPKPATKKPAGAVKK</sequence>
<dbReference type="AlphaFoldDB" id="A0A7C3PFZ3"/>